<evidence type="ECO:0000259" key="2">
    <source>
        <dbReference type="Pfam" id="PF00326"/>
    </source>
</evidence>
<sequence>MRLPYWRALAGLGLLGVSSWANAGLLSGLQQSLAAAQAALQQTRAAMAASLDQMEQAFALTRLKLEGQYLEPTPGTTSFDETIVYQGNGRQSLVIRPQADASALAPAVILLHFGYGTPQTMANLAHAGRLAAEHGAWVILPTAENRHWNEDPSLDSGIDDVGYIAAVIDSAIATHPIDPTRIYIAGMSNGGFMTSRFVCAHPERIAAAAQVAASMRKSEAALCQPAQAVPMTLILGTRDPLVQYNARYGLLSGPDTFLRWQQINGCDADGVLSESIADSARDGTATTLSHNEVCSSGAAVQLYTVNGGGHTWPEGTDANAMLHIGRTSHDFSATDAMWDFFKDYRRS</sequence>
<reference evidence="3" key="1">
    <citation type="submission" date="2020-03" db="EMBL/GenBank/DDBJ databases">
        <title>Solimonas marina sp. nov., isolated from deep seawater of the Pacific Ocean.</title>
        <authorList>
            <person name="Liu X."/>
            <person name="Lai Q."/>
            <person name="Sun F."/>
            <person name="Gai Y."/>
            <person name="Li G."/>
            <person name="Shao Z."/>
        </authorList>
    </citation>
    <scope>NUCLEOTIDE SEQUENCE</scope>
    <source>
        <strain evidence="3">C16B3</strain>
    </source>
</reference>
<proteinExistence type="predicted"/>
<keyword evidence="1" id="KW-0732">Signal</keyword>
<dbReference type="SUPFAM" id="SSF53474">
    <property type="entry name" value="alpha/beta-Hydrolases"/>
    <property type="match status" value="1"/>
</dbReference>
<dbReference type="PANTHER" id="PTHR43037:SF1">
    <property type="entry name" value="BLL1128 PROTEIN"/>
    <property type="match status" value="1"/>
</dbReference>
<dbReference type="EMBL" id="JAAVXB010000002">
    <property type="protein sequence ID" value="NKF21521.1"/>
    <property type="molecule type" value="Genomic_DNA"/>
</dbReference>
<dbReference type="GO" id="GO:0006508">
    <property type="term" value="P:proteolysis"/>
    <property type="evidence" value="ECO:0007669"/>
    <property type="project" value="InterPro"/>
</dbReference>
<dbReference type="AlphaFoldDB" id="A0A969W6F5"/>
<evidence type="ECO:0000313" key="3">
    <source>
        <dbReference type="EMBL" id="NKF21521.1"/>
    </source>
</evidence>
<dbReference type="Pfam" id="PF00326">
    <property type="entry name" value="Peptidase_S9"/>
    <property type="match status" value="1"/>
</dbReference>
<dbReference type="InterPro" id="IPR050955">
    <property type="entry name" value="Plant_Biomass_Hydrol_Est"/>
</dbReference>
<dbReference type="InterPro" id="IPR001375">
    <property type="entry name" value="Peptidase_S9_cat"/>
</dbReference>
<dbReference type="RefSeq" id="WP_168146782.1">
    <property type="nucleotide sequence ID" value="NZ_JAAVXB010000002.1"/>
</dbReference>
<dbReference type="PANTHER" id="PTHR43037">
    <property type="entry name" value="UNNAMED PRODUCT-RELATED"/>
    <property type="match status" value="1"/>
</dbReference>
<protein>
    <submittedName>
        <fullName evidence="3">Prolyl oligopeptidase family serine peptidase</fullName>
    </submittedName>
</protein>
<comment type="caution">
    <text evidence="3">The sequence shown here is derived from an EMBL/GenBank/DDBJ whole genome shotgun (WGS) entry which is preliminary data.</text>
</comment>
<keyword evidence="4" id="KW-1185">Reference proteome</keyword>
<evidence type="ECO:0000313" key="4">
    <source>
        <dbReference type="Proteomes" id="UP000653472"/>
    </source>
</evidence>
<evidence type="ECO:0000256" key="1">
    <source>
        <dbReference type="ARBA" id="ARBA00022729"/>
    </source>
</evidence>
<feature type="domain" description="Peptidase S9 prolyl oligopeptidase catalytic" evidence="2">
    <location>
        <begin position="146"/>
        <end position="214"/>
    </location>
</feature>
<dbReference type="GO" id="GO:0008236">
    <property type="term" value="F:serine-type peptidase activity"/>
    <property type="evidence" value="ECO:0007669"/>
    <property type="project" value="InterPro"/>
</dbReference>
<dbReference type="Proteomes" id="UP000653472">
    <property type="component" value="Unassembled WGS sequence"/>
</dbReference>
<accession>A0A969W6F5</accession>
<dbReference type="InterPro" id="IPR029058">
    <property type="entry name" value="AB_hydrolase_fold"/>
</dbReference>
<name>A0A969W6F5_9GAMM</name>
<dbReference type="Gene3D" id="3.40.50.1820">
    <property type="entry name" value="alpha/beta hydrolase"/>
    <property type="match status" value="1"/>
</dbReference>
<organism evidence="3 4">
    <name type="scientific">Solimonas marina</name>
    <dbReference type="NCBI Taxonomy" id="2714601"/>
    <lineage>
        <taxon>Bacteria</taxon>
        <taxon>Pseudomonadati</taxon>
        <taxon>Pseudomonadota</taxon>
        <taxon>Gammaproteobacteria</taxon>
        <taxon>Nevskiales</taxon>
        <taxon>Nevskiaceae</taxon>
        <taxon>Solimonas</taxon>
    </lineage>
</organism>
<gene>
    <name evidence="3" type="ORF">G7Y82_04260</name>
</gene>